<dbReference type="InterPro" id="IPR013520">
    <property type="entry name" value="Ribonucl_H"/>
</dbReference>
<dbReference type="AlphaFoldDB" id="A0A9N9FAP1"/>
<evidence type="ECO:0000256" key="1">
    <source>
        <dbReference type="ARBA" id="ARBA00009921"/>
    </source>
</evidence>
<dbReference type="SUPFAM" id="SSF53098">
    <property type="entry name" value="Ribonuclease H-like"/>
    <property type="match status" value="1"/>
</dbReference>
<organism evidence="6 7">
    <name type="scientific">Acaulospora morrowiae</name>
    <dbReference type="NCBI Taxonomy" id="94023"/>
    <lineage>
        <taxon>Eukaryota</taxon>
        <taxon>Fungi</taxon>
        <taxon>Fungi incertae sedis</taxon>
        <taxon>Mucoromycota</taxon>
        <taxon>Glomeromycotina</taxon>
        <taxon>Glomeromycetes</taxon>
        <taxon>Diversisporales</taxon>
        <taxon>Acaulosporaceae</taxon>
        <taxon>Acaulospora</taxon>
    </lineage>
</organism>
<dbReference type="EMBL" id="CAJVPV010002210">
    <property type="protein sequence ID" value="CAG8520938.1"/>
    <property type="molecule type" value="Genomic_DNA"/>
</dbReference>
<dbReference type="HAMAP" id="MF_00045">
    <property type="entry name" value="Oligoribonuclease"/>
    <property type="match status" value="1"/>
</dbReference>
<evidence type="ECO:0000259" key="5">
    <source>
        <dbReference type="SMART" id="SM00479"/>
    </source>
</evidence>
<reference evidence="6" key="1">
    <citation type="submission" date="2021-06" db="EMBL/GenBank/DDBJ databases">
        <authorList>
            <person name="Kallberg Y."/>
            <person name="Tangrot J."/>
            <person name="Rosling A."/>
        </authorList>
    </citation>
    <scope>NUCLEOTIDE SEQUENCE</scope>
    <source>
        <strain evidence="6">CL551</strain>
    </source>
</reference>
<dbReference type="PANTHER" id="PTHR11046:SF0">
    <property type="entry name" value="OLIGORIBONUCLEASE, MITOCHONDRIAL"/>
    <property type="match status" value="1"/>
</dbReference>
<dbReference type="CDD" id="cd06135">
    <property type="entry name" value="Orn"/>
    <property type="match status" value="1"/>
</dbReference>
<dbReference type="GO" id="GO:0000175">
    <property type="term" value="F:3'-5'-RNA exonuclease activity"/>
    <property type="evidence" value="ECO:0007669"/>
    <property type="project" value="InterPro"/>
</dbReference>
<name>A0A9N9FAP1_9GLOM</name>
<comment type="caution">
    <text evidence="6">The sequence shown here is derived from an EMBL/GenBank/DDBJ whole genome shotgun (WGS) entry which is preliminary data.</text>
</comment>
<sequence length="193" mass="21856">MSQDPIVWIDCEMTGLDVETEHLIEVAVLITDGDLNILAEGPDLVIHQTEETMNNMSEWCKTHHGKSGLTAEVLASKISTSEASAQILDFLKTHVPKKGIAPLAGNTVHADKAFLKKEMPEVIDWLHYRIIDVSSVKELCKRWYPSTFVNMPAKKLTHRALDDIKESVEELKFYKKNIFIDEADPASKRRKEN</sequence>
<proteinExistence type="inferred from homology"/>
<keyword evidence="3" id="KW-0378">Hydrolase</keyword>
<dbReference type="InterPro" id="IPR012337">
    <property type="entry name" value="RNaseH-like_sf"/>
</dbReference>
<dbReference type="SMART" id="SM00479">
    <property type="entry name" value="EXOIII"/>
    <property type="match status" value="1"/>
</dbReference>
<dbReference type="InterPro" id="IPR022894">
    <property type="entry name" value="Oligoribonuclease"/>
</dbReference>
<keyword evidence="4" id="KW-0269">Exonuclease</keyword>
<dbReference type="GO" id="GO:0003676">
    <property type="term" value="F:nucleic acid binding"/>
    <property type="evidence" value="ECO:0007669"/>
    <property type="project" value="InterPro"/>
</dbReference>
<evidence type="ECO:0000256" key="2">
    <source>
        <dbReference type="ARBA" id="ARBA00022722"/>
    </source>
</evidence>
<dbReference type="Proteomes" id="UP000789342">
    <property type="component" value="Unassembled WGS sequence"/>
</dbReference>
<gene>
    <name evidence="6" type="ORF">AMORRO_LOCUS4200</name>
</gene>
<dbReference type="PANTHER" id="PTHR11046">
    <property type="entry name" value="OLIGORIBONUCLEASE, MITOCHONDRIAL"/>
    <property type="match status" value="1"/>
</dbReference>
<dbReference type="Pfam" id="PF00929">
    <property type="entry name" value="RNase_T"/>
    <property type="match status" value="1"/>
</dbReference>
<comment type="similarity">
    <text evidence="1">Belongs to the oligoribonuclease family.</text>
</comment>
<feature type="domain" description="Exonuclease" evidence="5">
    <location>
        <begin position="5"/>
        <end position="180"/>
    </location>
</feature>
<protein>
    <submittedName>
        <fullName evidence="6">17325_t:CDS:1</fullName>
    </submittedName>
</protein>
<dbReference type="InterPro" id="IPR036397">
    <property type="entry name" value="RNaseH_sf"/>
</dbReference>
<dbReference type="Gene3D" id="3.30.420.10">
    <property type="entry name" value="Ribonuclease H-like superfamily/Ribonuclease H"/>
    <property type="match status" value="1"/>
</dbReference>
<dbReference type="OrthoDB" id="270189at2759"/>
<evidence type="ECO:0000313" key="7">
    <source>
        <dbReference type="Proteomes" id="UP000789342"/>
    </source>
</evidence>
<evidence type="ECO:0000256" key="3">
    <source>
        <dbReference type="ARBA" id="ARBA00022801"/>
    </source>
</evidence>
<dbReference type="NCBIfam" id="NF003765">
    <property type="entry name" value="PRK05359.1"/>
    <property type="match status" value="1"/>
</dbReference>
<accession>A0A9N9FAP1</accession>
<keyword evidence="7" id="KW-1185">Reference proteome</keyword>
<evidence type="ECO:0000256" key="4">
    <source>
        <dbReference type="ARBA" id="ARBA00022839"/>
    </source>
</evidence>
<dbReference type="GO" id="GO:0005739">
    <property type="term" value="C:mitochondrion"/>
    <property type="evidence" value="ECO:0007669"/>
    <property type="project" value="TreeGrafter"/>
</dbReference>
<dbReference type="FunFam" id="3.30.420.10:FF:000003">
    <property type="entry name" value="Oligoribonuclease"/>
    <property type="match status" value="1"/>
</dbReference>
<evidence type="ECO:0000313" key="6">
    <source>
        <dbReference type="EMBL" id="CAG8520938.1"/>
    </source>
</evidence>
<keyword evidence="2" id="KW-0540">Nuclease</keyword>